<evidence type="ECO:0000313" key="14">
    <source>
        <dbReference type="Proteomes" id="UP000286392"/>
    </source>
</evidence>
<keyword evidence="4 7" id="KW-0812">Transmembrane</keyword>
<dbReference type="PROSITE" id="PS52016">
    <property type="entry name" value="TONB_DEPENDENT_REC_3"/>
    <property type="match status" value="1"/>
</dbReference>
<gene>
    <name evidence="13" type="ORF">DW043_11715</name>
    <name evidence="9" type="ORF">GAY01_10575</name>
    <name evidence="10" type="ORF">GAZ06_15260</name>
    <name evidence="11" type="ORF">PL594_06180</name>
    <name evidence="12" type="ORF">RVY68_14860</name>
</gene>
<comment type="subcellular location">
    <subcellularLocation>
        <location evidence="1 7">Cell outer membrane</location>
        <topology evidence="1 7">Multi-pass membrane protein</topology>
    </subcellularLocation>
</comment>
<evidence type="ECO:0000313" key="10">
    <source>
        <dbReference type="EMBL" id="KAB6475480.1"/>
    </source>
</evidence>
<dbReference type="EMBL" id="WDBY01000032">
    <property type="protein sequence ID" value="KAB6475480.1"/>
    <property type="molecule type" value="Genomic_DNA"/>
</dbReference>
<dbReference type="Proteomes" id="UP001210999">
    <property type="component" value="Unassembled WGS sequence"/>
</dbReference>
<keyword evidence="6 7" id="KW-0998">Cell outer membrane</keyword>
<dbReference type="Proteomes" id="UP001181258">
    <property type="component" value="Unassembled WGS sequence"/>
</dbReference>
<dbReference type="InterPro" id="IPR039426">
    <property type="entry name" value="TonB-dep_rcpt-like"/>
</dbReference>
<dbReference type="Gene3D" id="2.40.170.20">
    <property type="entry name" value="TonB-dependent receptor, beta-barrel domain"/>
    <property type="match status" value="1"/>
</dbReference>
<comment type="caution">
    <text evidence="10">The sequence shown here is derived from an EMBL/GenBank/DDBJ whole genome shotgun (WGS) entry which is preliminary data.</text>
</comment>
<name>A0A412NQ60_PHOVU</name>
<dbReference type="Gene3D" id="2.170.130.10">
    <property type="entry name" value="TonB-dependent receptor, plug domain"/>
    <property type="match status" value="1"/>
</dbReference>
<evidence type="ECO:0000313" key="11">
    <source>
        <dbReference type="EMBL" id="MDB0851093.1"/>
    </source>
</evidence>
<keyword evidence="10" id="KW-0675">Receptor</keyword>
<dbReference type="Proteomes" id="UP000433382">
    <property type="component" value="Unassembled WGS sequence"/>
</dbReference>
<evidence type="ECO:0000313" key="13">
    <source>
        <dbReference type="EMBL" id="RHK87166.1"/>
    </source>
</evidence>
<evidence type="ECO:0000256" key="2">
    <source>
        <dbReference type="ARBA" id="ARBA00022448"/>
    </source>
</evidence>
<dbReference type="Gene3D" id="2.60.40.1120">
    <property type="entry name" value="Carboxypeptidase-like, regulatory domain"/>
    <property type="match status" value="1"/>
</dbReference>
<reference evidence="12" key="4">
    <citation type="submission" date="2023-10" db="EMBL/GenBank/DDBJ databases">
        <title>Genome of potential pathogenic bacteria in Crohn's disease.</title>
        <authorList>
            <person name="Rodriguez-Palacios A."/>
        </authorList>
    </citation>
    <scope>NUCLEOTIDE SEQUENCE</scope>
    <source>
        <strain evidence="12">CavFT-hAR107</strain>
    </source>
</reference>
<dbReference type="EMBL" id="JAWDHD010000012">
    <property type="protein sequence ID" value="MDU0249924.1"/>
    <property type="molecule type" value="Genomic_DNA"/>
</dbReference>
<accession>A0A412NQ60</accession>
<evidence type="ECO:0000313" key="15">
    <source>
        <dbReference type="Proteomes" id="UP000433382"/>
    </source>
</evidence>
<feature type="domain" description="TonB-dependent receptor plug" evidence="8">
    <location>
        <begin position="128"/>
        <end position="235"/>
    </location>
</feature>
<evidence type="ECO:0000256" key="6">
    <source>
        <dbReference type="ARBA" id="ARBA00023237"/>
    </source>
</evidence>
<dbReference type="InterPro" id="IPR008969">
    <property type="entry name" value="CarboxyPept-like_regulatory"/>
</dbReference>
<evidence type="ECO:0000256" key="3">
    <source>
        <dbReference type="ARBA" id="ARBA00022452"/>
    </source>
</evidence>
<dbReference type="InterPro" id="IPR012910">
    <property type="entry name" value="Plug_dom"/>
</dbReference>
<evidence type="ECO:0000256" key="5">
    <source>
        <dbReference type="ARBA" id="ARBA00023136"/>
    </source>
</evidence>
<evidence type="ECO:0000313" key="12">
    <source>
        <dbReference type="EMBL" id="MDU0249924.1"/>
    </source>
</evidence>
<dbReference type="EMBL" id="WCZM01000014">
    <property type="protein sequence ID" value="KAB3570817.1"/>
    <property type="molecule type" value="Genomic_DNA"/>
</dbReference>
<evidence type="ECO:0000313" key="9">
    <source>
        <dbReference type="EMBL" id="KAB3570817.1"/>
    </source>
</evidence>
<dbReference type="SUPFAM" id="SSF49464">
    <property type="entry name" value="Carboxypeptidase regulatory domain-like"/>
    <property type="match status" value="1"/>
</dbReference>
<reference evidence="15 16" key="2">
    <citation type="journal article" date="2019" name="Nat. Med.">
        <title>A library of human gut bacterial isolates paired with longitudinal multiomics data enables mechanistic microbiome research.</title>
        <authorList>
            <person name="Poyet M."/>
            <person name="Groussin M."/>
            <person name="Gibbons S.M."/>
            <person name="Avila-Pacheco J."/>
            <person name="Jiang X."/>
            <person name="Kearney S.M."/>
            <person name="Perrotta A.R."/>
            <person name="Berdy B."/>
            <person name="Zhao S."/>
            <person name="Lieberman T.D."/>
            <person name="Swanson P.K."/>
            <person name="Smith M."/>
            <person name="Roesemann S."/>
            <person name="Alexander J.E."/>
            <person name="Rich S.A."/>
            <person name="Livny J."/>
            <person name="Vlamakis H."/>
            <person name="Clish C."/>
            <person name="Bullock K."/>
            <person name="Deik A."/>
            <person name="Scott J."/>
            <person name="Pierce K.A."/>
            <person name="Xavier R.J."/>
            <person name="Alm E.J."/>
        </authorList>
    </citation>
    <scope>NUCLEOTIDE SEQUENCE [LARGE SCALE GENOMIC DNA]</scope>
    <source>
        <strain evidence="10 16">BIOML-A140</strain>
        <strain evidence="9 15">BIOML-A73</strain>
    </source>
</reference>
<organism evidence="10 16">
    <name type="scientific">Phocaeicola vulgatus</name>
    <name type="common">Bacteroides vulgatus</name>
    <dbReference type="NCBI Taxonomy" id="821"/>
    <lineage>
        <taxon>Bacteria</taxon>
        <taxon>Pseudomonadati</taxon>
        <taxon>Bacteroidota</taxon>
        <taxon>Bacteroidia</taxon>
        <taxon>Bacteroidales</taxon>
        <taxon>Bacteroidaceae</taxon>
        <taxon>Phocaeicola</taxon>
    </lineage>
</organism>
<dbReference type="FunFam" id="2.170.130.10:FF:000008">
    <property type="entry name" value="SusC/RagA family TonB-linked outer membrane protein"/>
    <property type="match status" value="1"/>
</dbReference>
<dbReference type="RefSeq" id="WP_005853535.1">
    <property type="nucleotide sequence ID" value="NZ_BAABYE010000001.1"/>
</dbReference>
<dbReference type="InterPro" id="IPR023997">
    <property type="entry name" value="TonB-dep_OMP_SusC/RagA_CS"/>
</dbReference>
<dbReference type="InterPro" id="IPR036942">
    <property type="entry name" value="Beta-barrel_TonB_sf"/>
</dbReference>
<dbReference type="NCBIfam" id="TIGR04057">
    <property type="entry name" value="SusC_RagA_signa"/>
    <property type="match status" value="1"/>
</dbReference>
<evidence type="ECO:0000313" key="16">
    <source>
        <dbReference type="Proteomes" id="UP000468344"/>
    </source>
</evidence>
<keyword evidence="2 7" id="KW-0813">Transport</keyword>
<proteinExistence type="inferred from homology"/>
<evidence type="ECO:0000256" key="1">
    <source>
        <dbReference type="ARBA" id="ARBA00004571"/>
    </source>
</evidence>
<dbReference type="Pfam" id="PF07715">
    <property type="entry name" value="Plug"/>
    <property type="match status" value="1"/>
</dbReference>
<dbReference type="InterPro" id="IPR023996">
    <property type="entry name" value="TonB-dep_OMP_SusC/RagA"/>
</dbReference>
<comment type="similarity">
    <text evidence="7">Belongs to the TonB-dependent receptor family.</text>
</comment>
<dbReference type="FunFam" id="2.60.40.1120:FF:000003">
    <property type="entry name" value="Outer membrane protein Omp121"/>
    <property type="match status" value="1"/>
</dbReference>
<dbReference type="Proteomes" id="UP000286392">
    <property type="component" value="Unassembled WGS sequence"/>
</dbReference>
<dbReference type="EMBL" id="QROB01000015">
    <property type="protein sequence ID" value="RHK87166.1"/>
    <property type="molecule type" value="Genomic_DNA"/>
</dbReference>
<evidence type="ECO:0000256" key="4">
    <source>
        <dbReference type="ARBA" id="ARBA00022692"/>
    </source>
</evidence>
<dbReference type="Pfam" id="PF13715">
    <property type="entry name" value="CarbopepD_reg_2"/>
    <property type="match status" value="1"/>
</dbReference>
<dbReference type="NCBIfam" id="TIGR04056">
    <property type="entry name" value="OMP_RagA_SusC"/>
    <property type="match status" value="1"/>
</dbReference>
<sequence>MKDRKNSSLLRRLEKFQRLFFVALLSVLAVGAFAQSKTVSGTVLDKTGESVIGASVVVKGTTNGTITDFDGKFTLQNVPDNGTIQVSFVGYKTVDIQVKGQSTVKIILEEDTETLDEVVVVGYGVQKKSDVTGAMARVTSKVIEDRPVQNALQAMQGRVTGVDITSNNRPGELGDIRIRGNRSLTADNNPLYVIDGIPMSAGSIADVNPSDIESMEILKDASATAIYGSRGANGVILVTTKKGKTGRTTINYDGSFSFGFLDSTTDYMNSGQLLDYNRQSAITGGTYNGRYGDNPDPERDKALWLNPNNMSYMDKRLEKVYQQNADGTYSYDPSQLETTDWGELVTRTAFTHNHQISLSAGTETSKLYVSLGYLDQKVPMKDQDFKRYTANINGEIIPTKWLKVGMGLNATHSIKNYGIVSNTSNTGAKDSYGLAMDMMPWVPAYNEDGSILEVASADDQAYHNPLRNIDDAWNETRYYGVNFSSYAELDFGQFWEPLKGVKWRTNLGAQYRNSRVGSYYGEGYTNPFKNPAMAPNVANNEHSQKLSWTLENLLYINKTIKDIHSVNITLLQSAERYRTEGLNMRGYEITFPSSLWYNIGASNNAKYAPGSNFSTWSRASYMARVNYGLMDKYLLTVTGRFDGASMLAAGNKWDFFPSAALAWRMEQEKWIQQINWINQLKLRVGYGVTGNSAVNPYQTAGSVTSTYASIPFGVGNVSSNTIGTKTNIMPNYSLGWEKTSSLNVGVDFGVLENRISGSVEYYIAKTSDLLMNQSIPVITGYAQILNNVGKTENRGFEVSLSTVNVKTKDFTWQTDWTFSLNNEKIKELAGGATYDSTGPWMVGEPLNSFYDFQYDRIWQNTQEDNHLMDVYRSLGLTFLPGQYKIVDQPLVEVPQGTEGSKTVEIKDAAGNKTGEVVSYMDNGFGKFDDNDKKIYNKSPKWTGGINNSFTYKNWNLSFFTYFRFGNTYYGLTQTIGRRIEKDTWSPTNTDAKFAQPTTATRETKYDYVRNYTKGNMVLIKNIALSYTVPQSWLKKCGASSAQVYAQVLNPFLFGGELVKAGINPDDLTGWDAGNHIGGQTNNTCITRSLVLGVRLGF</sequence>
<evidence type="ECO:0000256" key="7">
    <source>
        <dbReference type="PROSITE-ProRule" id="PRU01360"/>
    </source>
</evidence>
<keyword evidence="5 7" id="KW-0472">Membrane</keyword>
<dbReference type="EMBL" id="JAQKEI010000006">
    <property type="protein sequence ID" value="MDB0851093.1"/>
    <property type="molecule type" value="Genomic_DNA"/>
</dbReference>
<dbReference type="SUPFAM" id="SSF56935">
    <property type="entry name" value="Porins"/>
    <property type="match status" value="1"/>
</dbReference>
<dbReference type="AlphaFoldDB" id="A0A412NQ60"/>
<dbReference type="GO" id="GO:0009279">
    <property type="term" value="C:cell outer membrane"/>
    <property type="evidence" value="ECO:0007669"/>
    <property type="project" value="UniProtKB-SubCell"/>
</dbReference>
<reference evidence="13 14" key="1">
    <citation type="submission" date="2018-08" db="EMBL/GenBank/DDBJ databases">
        <title>A genome reference for cultivated species of the human gut microbiota.</title>
        <authorList>
            <person name="Zou Y."/>
            <person name="Xue W."/>
            <person name="Luo G."/>
        </authorList>
    </citation>
    <scope>NUCLEOTIDE SEQUENCE [LARGE SCALE GENOMIC DNA]</scope>
    <source>
        <strain evidence="13 14">AF39-8AT</strain>
    </source>
</reference>
<evidence type="ECO:0000259" key="8">
    <source>
        <dbReference type="Pfam" id="PF07715"/>
    </source>
</evidence>
<dbReference type="InterPro" id="IPR037066">
    <property type="entry name" value="Plug_dom_sf"/>
</dbReference>
<keyword evidence="3 7" id="KW-1134">Transmembrane beta strand</keyword>
<reference evidence="11" key="3">
    <citation type="submission" date="2023-01" db="EMBL/GenBank/DDBJ databases">
        <title>Human gut microbiome strain richness.</title>
        <authorList>
            <person name="Chen-Liaw A."/>
        </authorList>
    </citation>
    <scope>NUCLEOTIDE SEQUENCE</scope>
    <source>
        <strain evidence="11">H9_m1001271B151109d0_201107</strain>
    </source>
</reference>
<dbReference type="Proteomes" id="UP000468344">
    <property type="component" value="Unassembled WGS sequence"/>
</dbReference>
<protein>
    <submittedName>
        <fullName evidence="10">TonB-dependent receptor</fullName>
    </submittedName>
</protein>